<evidence type="ECO:0000313" key="2">
    <source>
        <dbReference type="Proteomes" id="UP001075354"/>
    </source>
</evidence>
<keyword evidence="2" id="KW-1185">Reference proteome</keyword>
<sequence length="94" mass="10351">MTNLKNSPLKTGLHATRTRKISVFGRTIGTMTTSKMTSASNLGRSWRNKAKFLMCNTWGFTARASTSIRTSPQYLEPSMYLWLLAGSAAGGFNL</sequence>
<dbReference type="AlphaFoldDB" id="A0AAV7X5S7"/>
<dbReference type="EMBL" id="JAPTSV010000015">
    <property type="protein sequence ID" value="KAJ1520084.1"/>
    <property type="molecule type" value="Genomic_DNA"/>
</dbReference>
<evidence type="ECO:0000313" key="1">
    <source>
        <dbReference type="EMBL" id="KAJ1520084.1"/>
    </source>
</evidence>
<reference evidence="1" key="1">
    <citation type="submission" date="2022-12" db="EMBL/GenBank/DDBJ databases">
        <title>Chromosome-level genome assembly of the bean flower thrips Megalurothrips usitatus.</title>
        <authorList>
            <person name="Ma L."/>
            <person name="Liu Q."/>
            <person name="Li H."/>
            <person name="Cai W."/>
        </authorList>
    </citation>
    <scope>NUCLEOTIDE SEQUENCE</scope>
    <source>
        <strain evidence="1">Cailab_2022a</strain>
    </source>
</reference>
<comment type="caution">
    <text evidence="1">The sequence shown here is derived from an EMBL/GenBank/DDBJ whole genome shotgun (WGS) entry which is preliminary data.</text>
</comment>
<dbReference type="Proteomes" id="UP001075354">
    <property type="component" value="Chromosome 15"/>
</dbReference>
<name>A0AAV7X5S7_9NEOP</name>
<organism evidence="1 2">
    <name type="scientific">Megalurothrips usitatus</name>
    <name type="common">bean blossom thrips</name>
    <dbReference type="NCBI Taxonomy" id="439358"/>
    <lineage>
        <taxon>Eukaryota</taxon>
        <taxon>Metazoa</taxon>
        <taxon>Ecdysozoa</taxon>
        <taxon>Arthropoda</taxon>
        <taxon>Hexapoda</taxon>
        <taxon>Insecta</taxon>
        <taxon>Pterygota</taxon>
        <taxon>Neoptera</taxon>
        <taxon>Paraneoptera</taxon>
        <taxon>Thysanoptera</taxon>
        <taxon>Terebrantia</taxon>
        <taxon>Thripoidea</taxon>
        <taxon>Thripidae</taxon>
        <taxon>Megalurothrips</taxon>
    </lineage>
</organism>
<protein>
    <submittedName>
        <fullName evidence="1">Uncharacterized protein</fullName>
    </submittedName>
</protein>
<gene>
    <name evidence="1" type="ORF">ONE63_004307</name>
</gene>
<proteinExistence type="predicted"/>
<accession>A0AAV7X5S7</accession>